<dbReference type="Pfam" id="PF00083">
    <property type="entry name" value="Sugar_tr"/>
    <property type="match status" value="1"/>
</dbReference>
<comment type="similarity">
    <text evidence="2 7">Belongs to the major facilitator superfamily. Sugar transporter (TC 2.A.1.1) family.</text>
</comment>
<accession>A0A6A6RIL8</accession>
<dbReference type="InterPro" id="IPR020846">
    <property type="entry name" value="MFS_dom"/>
</dbReference>
<dbReference type="PRINTS" id="PR00171">
    <property type="entry name" value="SUGRTRNSPORT"/>
</dbReference>
<evidence type="ECO:0000256" key="8">
    <source>
        <dbReference type="SAM" id="Phobius"/>
    </source>
</evidence>
<evidence type="ECO:0000256" key="1">
    <source>
        <dbReference type="ARBA" id="ARBA00004141"/>
    </source>
</evidence>
<dbReference type="PANTHER" id="PTHR48022">
    <property type="entry name" value="PLASTIDIC GLUCOSE TRANSPORTER 4"/>
    <property type="match status" value="1"/>
</dbReference>
<feature type="transmembrane region" description="Helical" evidence="8">
    <location>
        <begin position="333"/>
        <end position="355"/>
    </location>
</feature>
<feature type="domain" description="Major facilitator superfamily (MFS) profile" evidence="9">
    <location>
        <begin position="80"/>
        <end position="521"/>
    </location>
</feature>
<keyword evidence="6 8" id="KW-0472">Membrane</keyword>
<dbReference type="SUPFAM" id="SSF103473">
    <property type="entry name" value="MFS general substrate transporter"/>
    <property type="match status" value="1"/>
</dbReference>
<dbReference type="InterPro" id="IPR003663">
    <property type="entry name" value="Sugar/inositol_transpt"/>
</dbReference>
<dbReference type="PANTHER" id="PTHR48022:SF51">
    <property type="entry name" value="ALPHA-GLUCOSIDE TRANSPORTER, PUTATIVE (AFU_ORTHOLOGUE AFUA_6G11920)-RELATED"/>
    <property type="match status" value="1"/>
</dbReference>
<feature type="transmembrane region" description="Helical" evidence="8">
    <location>
        <begin position="398"/>
        <end position="415"/>
    </location>
</feature>
<comment type="subcellular location">
    <subcellularLocation>
        <location evidence="1">Membrane</location>
        <topology evidence="1">Multi-pass membrane protein</topology>
    </subcellularLocation>
</comment>
<feature type="transmembrane region" description="Helical" evidence="8">
    <location>
        <begin position="367"/>
        <end position="389"/>
    </location>
</feature>
<evidence type="ECO:0000256" key="6">
    <source>
        <dbReference type="ARBA" id="ARBA00023136"/>
    </source>
</evidence>
<dbReference type="EMBL" id="MU004181">
    <property type="protein sequence ID" value="KAF2503327.1"/>
    <property type="molecule type" value="Genomic_DNA"/>
</dbReference>
<dbReference type="InterPro" id="IPR005828">
    <property type="entry name" value="MFS_sugar_transport-like"/>
</dbReference>
<dbReference type="FunFam" id="1.20.1250.20:FF:000078">
    <property type="entry name" value="MFS maltose transporter, putative"/>
    <property type="match status" value="1"/>
</dbReference>
<dbReference type="Proteomes" id="UP000799750">
    <property type="component" value="Unassembled WGS sequence"/>
</dbReference>
<evidence type="ECO:0000256" key="2">
    <source>
        <dbReference type="ARBA" id="ARBA00010992"/>
    </source>
</evidence>
<feature type="transmembrane region" description="Helical" evidence="8">
    <location>
        <begin position="127"/>
        <end position="148"/>
    </location>
</feature>
<feature type="transmembrane region" description="Helical" evidence="8">
    <location>
        <begin position="155"/>
        <end position="174"/>
    </location>
</feature>
<protein>
    <submittedName>
        <fullName evidence="10">Maltose permease</fullName>
    </submittedName>
</protein>
<keyword evidence="4 8" id="KW-0812">Transmembrane</keyword>
<dbReference type="InterPro" id="IPR036259">
    <property type="entry name" value="MFS_trans_sf"/>
</dbReference>
<dbReference type="InterPro" id="IPR050360">
    <property type="entry name" value="MFS_Sugar_Transporters"/>
</dbReference>
<name>A0A6A6RIL8_9PEZI</name>
<dbReference type="PROSITE" id="PS50850">
    <property type="entry name" value="MFS"/>
    <property type="match status" value="1"/>
</dbReference>
<keyword evidence="3 7" id="KW-0813">Transport</keyword>
<dbReference type="InterPro" id="IPR005829">
    <property type="entry name" value="Sugar_transporter_CS"/>
</dbReference>
<dbReference type="OrthoDB" id="6612291at2759"/>
<keyword evidence="11" id="KW-1185">Reference proteome</keyword>
<evidence type="ECO:0000256" key="4">
    <source>
        <dbReference type="ARBA" id="ARBA00022692"/>
    </source>
</evidence>
<evidence type="ECO:0000256" key="7">
    <source>
        <dbReference type="RuleBase" id="RU003346"/>
    </source>
</evidence>
<dbReference type="PROSITE" id="PS00216">
    <property type="entry name" value="SUGAR_TRANSPORT_1"/>
    <property type="match status" value="1"/>
</dbReference>
<reference evidence="10" key="1">
    <citation type="journal article" date="2020" name="Stud. Mycol.">
        <title>101 Dothideomycetes genomes: a test case for predicting lifestyles and emergence of pathogens.</title>
        <authorList>
            <person name="Haridas S."/>
            <person name="Albert R."/>
            <person name="Binder M."/>
            <person name="Bloem J."/>
            <person name="Labutti K."/>
            <person name="Salamov A."/>
            <person name="Andreopoulos B."/>
            <person name="Baker S."/>
            <person name="Barry K."/>
            <person name="Bills G."/>
            <person name="Bluhm B."/>
            <person name="Cannon C."/>
            <person name="Castanera R."/>
            <person name="Culley D."/>
            <person name="Daum C."/>
            <person name="Ezra D."/>
            <person name="Gonzalez J."/>
            <person name="Henrissat B."/>
            <person name="Kuo A."/>
            <person name="Liang C."/>
            <person name="Lipzen A."/>
            <person name="Lutzoni F."/>
            <person name="Magnuson J."/>
            <person name="Mondo S."/>
            <person name="Nolan M."/>
            <person name="Ohm R."/>
            <person name="Pangilinan J."/>
            <person name="Park H.-J."/>
            <person name="Ramirez L."/>
            <person name="Alfaro M."/>
            <person name="Sun H."/>
            <person name="Tritt A."/>
            <person name="Yoshinaga Y."/>
            <person name="Zwiers L.-H."/>
            <person name="Turgeon B."/>
            <person name="Goodwin S."/>
            <person name="Spatafora J."/>
            <person name="Crous P."/>
            <person name="Grigoriev I."/>
        </authorList>
    </citation>
    <scope>NUCLEOTIDE SEQUENCE</scope>
    <source>
        <strain evidence="10">CBS 269.34</strain>
    </source>
</reference>
<evidence type="ECO:0000256" key="3">
    <source>
        <dbReference type="ARBA" id="ARBA00022448"/>
    </source>
</evidence>
<dbReference type="Gene3D" id="1.20.1250.20">
    <property type="entry name" value="MFS general substrate transporter like domains"/>
    <property type="match status" value="1"/>
</dbReference>
<evidence type="ECO:0000313" key="11">
    <source>
        <dbReference type="Proteomes" id="UP000799750"/>
    </source>
</evidence>
<dbReference type="AlphaFoldDB" id="A0A6A6RIL8"/>
<keyword evidence="5 8" id="KW-1133">Transmembrane helix</keyword>
<evidence type="ECO:0000313" key="10">
    <source>
        <dbReference type="EMBL" id="KAF2503327.1"/>
    </source>
</evidence>
<feature type="transmembrane region" description="Helical" evidence="8">
    <location>
        <begin position="247"/>
        <end position="266"/>
    </location>
</feature>
<dbReference type="NCBIfam" id="TIGR00879">
    <property type="entry name" value="SP"/>
    <property type="match status" value="1"/>
</dbReference>
<feature type="transmembrane region" description="Helical" evidence="8">
    <location>
        <begin position="77"/>
        <end position="102"/>
    </location>
</feature>
<evidence type="ECO:0000259" key="9">
    <source>
        <dbReference type="PROSITE" id="PS50850"/>
    </source>
</evidence>
<proteinExistence type="inferred from homology"/>
<feature type="transmembrane region" description="Helical" evidence="8">
    <location>
        <begin position="464"/>
        <end position="486"/>
    </location>
</feature>
<dbReference type="PROSITE" id="PS00217">
    <property type="entry name" value="SUGAR_TRANSPORT_2"/>
    <property type="match status" value="1"/>
</dbReference>
<feature type="transmembrane region" description="Helical" evidence="8">
    <location>
        <begin position="427"/>
        <end position="452"/>
    </location>
</feature>
<sequence>MSAIDIKSFAADGLSRRQSLMVHIQPVNPFNDEEDHRAKTLKSTEIWNESPALSKKPENVRIGNLQTWRAVKEYKKALFWASFVALSGIMWGYDVLIGAGLLSTPKFRQDFGYEYQGAWVLQAKWQIAFNTASSVGGFVGCIAMGYLADHFGRRLALAAACCVSCAAIFAQVFANQNGVLLLGKLINGVSLGSYLTISSSYAAEVCPVELRGISTSGVNLFMGIGELLANGVIKACGTRTDRYAYRLPFACQWVIPVIILCGIHWCPESPVWLVRQNRNDDAIDALARLGYRDIANTLSMIQEANEHEQDDAAQKPASYSDCFRGTDRRRTEIAMGTFAVSQLTGCVFIIGYSTYFFELAGLSNDNAFSLGLGVGAIGIVGNIFSWLLINSVGRRPTILWGACGLCIMNLVVGILDVVPSNGTGNAWGQSICIILFNCIYFLSVGPIAWALYAEISSSRLRSRTIGLGIVVQNLFGILLPTVIPYMINPDEANLKGKVGFVFAFTTAASVVWVFFRVPETAGRSFDELDAMFAAHIPTRRFKDHRA</sequence>
<dbReference type="GO" id="GO:0016020">
    <property type="term" value="C:membrane"/>
    <property type="evidence" value="ECO:0007669"/>
    <property type="project" value="UniProtKB-SubCell"/>
</dbReference>
<organism evidence="10 11">
    <name type="scientific">Lophium mytilinum</name>
    <dbReference type="NCBI Taxonomy" id="390894"/>
    <lineage>
        <taxon>Eukaryota</taxon>
        <taxon>Fungi</taxon>
        <taxon>Dikarya</taxon>
        <taxon>Ascomycota</taxon>
        <taxon>Pezizomycotina</taxon>
        <taxon>Dothideomycetes</taxon>
        <taxon>Pleosporomycetidae</taxon>
        <taxon>Mytilinidiales</taxon>
        <taxon>Mytilinidiaceae</taxon>
        <taxon>Lophium</taxon>
    </lineage>
</organism>
<gene>
    <name evidence="10" type="ORF">BU16DRAFT_36800</name>
</gene>
<evidence type="ECO:0000256" key="5">
    <source>
        <dbReference type="ARBA" id="ARBA00022989"/>
    </source>
</evidence>
<dbReference type="GO" id="GO:0005351">
    <property type="term" value="F:carbohydrate:proton symporter activity"/>
    <property type="evidence" value="ECO:0007669"/>
    <property type="project" value="TreeGrafter"/>
</dbReference>
<feature type="transmembrane region" description="Helical" evidence="8">
    <location>
        <begin position="498"/>
        <end position="515"/>
    </location>
</feature>